<dbReference type="RefSeq" id="WP_137621340.1">
    <property type="nucleotide sequence ID" value="NZ_NXLZ01000022.1"/>
</dbReference>
<keyword evidence="3" id="KW-1185">Reference proteome</keyword>
<dbReference type="EMBL" id="NXLZ01000022">
    <property type="protein sequence ID" value="TKX28240.1"/>
    <property type="molecule type" value="Genomic_DNA"/>
</dbReference>
<feature type="coiled-coil region" evidence="1">
    <location>
        <begin position="12"/>
        <end position="46"/>
    </location>
</feature>
<evidence type="ECO:0000313" key="3">
    <source>
        <dbReference type="Proteomes" id="UP000308838"/>
    </source>
</evidence>
<evidence type="ECO:0000313" key="2">
    <source>
        <dbReference type="EMBL" id="TKX28240.1"/>
    </source>
</evidence>
<reference evidence="2 3" key="1">
    <citation type="submission" date="2018-05" db="EMBL/GenBank/DDBJ databases">
        <title>Novel Campyloabacter and Helicobacter Species and Strains.</title>
        <authorList>
            <person name="Mannion A.J."/>
            <person name="Shen Z."/>
            <person name="Fox J.G."/>
        </authorList>
    </citation>
    <scope>NUCLEOTIDE SEQUENCE [LARGE SCALE GENOMIC DNA]</scope>
    <source>
        <strain evidence="3">MIT17-664</strain>
    </source>
</reference>
<gene>
    <name evidence="2" type="ORF">CQA69_08450</name>
</gene>
<organism evidence="2 3">
    <name type="scientific">Campylobacter estrildidarum</name>
    <dbReference type="NCBI Taxonomy" id="2510189"/>
    <lineage>
        <taxon>Bacteria</taxon>
        <taxon>Pseudomonadati</taxon>
        <taxon>Campylobacterota</taxon>
        <taxon>Epsilonproteobacteria</taxon>
        <taxon>Campylobacterales</taxon>
        <taxon>Campylobacteraceae</taxon>
        <taxon>Campylobacter</taxon>
    </lineage>
</organism>
<sequence>MKRYHSKEKVVEIFTKDEYHKKQNEIKELKDEIKNLRLRNLTLSKDLSQSCISEIENLQRINALENEIYKLKKEAKQCS</sequence>
<keyword evidence="1" id="KW-0175">Coiled coil</keyword>
<dbReference type="Proteomes" id="UP000308838">
    <property type="component" value="Unassembled WGS sequence"/>
</dbReference>
<dbReference type="AlphaFoldDB" id="A0A4U7BF13"/>
<name>A0A4U7BF13_9BACT</name>
<evidence type="ECO:0000256" key="1">
    <source>
        <dbReference type="SAM" id="Coils"/>
    </source>
</evidence>
<protein>
    <submittedName>
        <fullName evidence="2">Uncharacterized protein</fullName>
    </submittedName>
</protein>
<proteinExistence type="predicted"/>
<accession>A0A4U7BF13</accession>
<comment type="caution">
    <text evidence="2">The sequence shown here is derived from an EMBL/GenBank/DDBJ whole genome shotgun (WGS) entry which is preliminary data.</text>
</comment>